<dbReference type="Proteomes" id="UP000475117">
    <property type="component" value="Chromosome"/>
</dbReference>
<evidence type="ECO:0000313" key="1">
    <source>
        <dbReference type="EMBL" id="QQL44926.1"/>
    </source>
</evidence>
<proteinExistence type="predicted"/>
<dbReference type="KEGG" id="soa:G3M56_013830"/>
<organism evidence="1 2">
    <name type="scientific">Sulfuriroseicoccus oceanibius</name>
    <dbReference type="NCBI Taxonomy" id="2707525"/>
    <lineage>
        <taxon>Bacteria</taxon>
        <taxon>Pseudomonadati</taxon>
        <taxon>Verrucomicrobiota</taxon>
        <taxon>Verrucomicrobiia</taxon>
        <taxon>Verrucomicrobiales</taxon>
        <taxon>Verrucomicrobiaceae</taxon>
        <taxon>Sulfuriroseicoccus</taxon>
    </lineage>
</organism>
<name>A0A6B3LG52_9BACT</name>
<evidence type="ECO:0000313" key="2">
    <source>
        <dbReference type="Proteomes" id="UP000475117"/>
    </source>
</evidence>
<keyword evidence="2" id="KW-1185">Reference proteome</keyword>
<protein>
    <submittedName>
        <fullName evidence="1">Uncharacterized protein</fullName>
    </submittedName>
</protein>
<dbReference type="RefSeq" id="WP_164365334.1">
    <property type="nucleotide sequence ID" value="NZ_CP066776.1"/>
</dbReference>
<dbReference type="EMBL" id="CP066776">
    <property type="protein sequence ID" value="QQL44926.1"/>
    <property type="molecule type" value="Genomic_DNA"/>
</dbReference>
<reference evidence="1 2" key="1">
    <citation type="submission" date="2020-12" db="EMBL/GenBank/DDBJ databases">
        <title>Sulforoseuscoccus oceanibium gen. nov., sp. nov., a representative of the phylum Verrucomicrobia with special cytoplasmic membrane, and proposal of Sulforoseuscoccusaceae fam. nov.</title>
        <authorList>
            <person name="Xi F."/>
        </authorList>
    </citation>
    <scope>NUCLEOTIDE SEQUENCE [LARGE SCALE GENOMIC DNA]</scope>
    <source>
        <strain evidence="1 2">T37</strain>
    </source>
</reference>
<accession>A0A6B3LG52</accession>
<dbReference type="AlphaFoldDB" id="A0A6B3LG52"/>
<sequence length="72" mass="7887">MISHPLRSIARLLLALVVTWASLGTAAAADDKIDVAKHFEGKLLKLASNGQPVPYETTAKPQFYLIYFAASW</sequence>
<gene>
    <name evidence="1" type="ORF">G3M56_013830</name>
</gene>